<dbReference type="OrthoDB" id="276989at2759"/>
<accession>A0A2P5WE42</accession>
<dbReference type="AlphaFoldDB" id="A0A2P5WE42"/>
<evidence type="ECO:0000313" key="1">
    <source>
        <dbReference type="EMBL" id="PPR89327.1"/>
    </source>
</evidence>
<protein>
    <submittedName>
        <fullName evidence="1">Uncharacterized protein</fullName>
    </submittedName>
</protein>
<name>A0A2P5WE42_GOSBA</name>
<dbReference type="Proteomes" id="UP000239757">
    <property type="component" value="Unassembled WGS sequence"/>
</dbReference>
<reference evidence="1 2" key="1">
    <citation type="submission" date="2015-01" db="EMBL/GenBank/DDBJ databases">
        <title>Genome of allotetraploid Gossypium barbadense reveals genomic plasticity and fiber elongation in cotton evolution.</title>
        <authorList>
            <person name="Chen X."/>
            <person name="Liu X."/>
            <person name="Zhao B."/>
            <person name="Zheng H."/>
            <person name="Hu Y."/>
            <person name="Lu G."/>
            <person name="Yang C."/>
            <person name="Chen J."/>
            <person name="Shan C."/>
            <person name="Zhang L."/>
            <person name="Zhou Y."/>
            <person name="Wang L."/>
            <person name="Guo W."/>
            <person name="Bai Y."/>
            <person name="Ruan J."/>
            <person name="Shangguan X."/>
            <person name="Mao Y."/>
            <person name="Jiang J."/>
            <person name="Zhu Y."/>
            <person name="Lei J."/>
            <person name="Kang H."/>
            <person name="Chen S."/>
            <person name="He X."/>
            <person name="Wang R."/>
            <person name="Wang Y."/>
            <person name="Chen J."/>
            <person name="Wang L."/>
            <person name="Yu S."/>
            <person name="Wang B."/>
            <person name="Wei J."/>
            <person name="Song S."/>
            <person name="Lu X."/>
            <person name="Gao Z."/>
            <person name="Gu W."/>
            <person name="Deng X."/>
            <person name="Ma D."/>
            <person name="Wang S."/>
            <person name="Liang W."/>
            <person name="Fang L."/>
            <person name="Cai C."/>
            <person name="Zhu X."/>
            <person name="Zhou B."/>
            <person name="Zhang Y."/>
            <person name="Chen Z."/>
            <person name="Xu S."/>
            <person name="Zhu R."/>
            <person name="Wang S."/>
            <person name="Zhang T."/>
            <person name="Zhao G."/>
        </authorList>
    </citation>
    <scope>NUCLEOTIDE SEQUENCE [LARGE SCALE GENOMIC DNA]</scope>
    <source>
        <strain evidence="2">cv. Xinhai21</strain>
        <tissue evidence="1">Leaf</tissue>
    </source>
</reference>
<proteinExistence type="predicted"/>
<gene>
    <name evidence="1" type="ORF">GOBAR_AA31351</name>
</gene>
<sequence length="47" mass="5110">MNHKIVESMAPFFSTVLGTVDRLPCEVLKQCLQAGLYDNVGEALIGT</sequence>
<evidence type="ECO:0000313" key="2">
    <source>
        <dbReference type="Proteomes" id="UP000239757"/>
    </source>
</evidence>
<organism evidence="1 2">
    <name type="scientific">Gossypium barbadense</name>
    <name type="common">Sea Island cotton</name>
    <name type="synonym">Hibiscus barbadensis</name>
    <dbReference type="NCBI Taxonomy" id="3634"/>
    <lineage>
        <taxon>Eukaryota</taxon>
        <taxon>Viridiplantae</taxon>
        <taxon>Streptophyta</taxon>
        <taxon>Embryophyta</taxon>
        <taxon>Tracheophyta</taxon>
        <taxon>Spermatophyta</taxon>
        <taxon>Magnoliopsida</taxon>
        <taxon>eudicotyledons</taxon>
        <taxon>Gunneridae</taxon>
        <taxon>Pentapetalae</taxon>
        <taxon>rosids</taxon>
        <taxon>malvids</taxon>
        <taxon>Malvales</taxon>
        <taxon>Malvaceae</taxon>
        <taxon>Malvoideae</taxon>
        <taxon>Gossypium</taxon>
    </lineage>
</organism>
<dbReference type="EMBL" id="KZ667987">
    <property type="protein sequence ID" value="PPR89327.1"/>
    <property type="molecule type" value="Genomic_DNA"/>
</dbReference>